<name>N9VCC8_9BACT</name>
<dbReference type="InterPro" id="IPR004413">
    <property type="entry name" value="GatB"/>
</dbReference>
<dbReference type="GO" id="GO:0006412">
    <property type="term" value="P:translation"/>
    <property type="evidence" value="ECO:0007669"/>
    <property type="project" value="UniProtKB-UniRule"/>
</dbReference>
<dbReference type="InterPro" id="IPR023168">
    <property type="entry name" value="GatB_Yqey_C_2"/>
</dbReference>
<dbReference type="GO" id="GO:0005524">
    <property type="term" value="F:ATP binding"/>
    <property type="evidence" value="ECO:0007669"/>
    <property type="project" value="UniProtKB-KW"/>
</dbReference>
<dbReference type="GO" id="GO:0050567">
    <property type="term" value="F:glutaminyl-tRNA synthase (glutamine-hydrolyzing) activity"/>
    <property type="evidence" value="ECO:0007669"/>
    <property type="project" value="UniProtKB-UniRule"/>
</dbReference>
<dbReference type="PATRIC" id="fig|1188233.3.peg.50"/>
<evidence type="ECO:0000256" key="4">
    <source>
        <dbReference type="ARBA" id="ARBA00022741"/>
    </source>
</evidence>
<comment type="catalytic activity">
    <reaction evidence="9 10">
        <text>L-glutamyl-tRNA(Gln) + L-glutamine + ATP + H2O = L-glutaminyl-tRNA(Gln) + L-glutamate + ADP + phosphate + H(+)</text>
        <dbReference type="Rhea" id="RHEA:17521"/>
        <dbReference type="Rhea" id="RHEA-COMP:9681"/>
        <dbReference type="Rhea" id="RHEA-COMP:9684"/>
        <dbReference type="ChEBI" id="CHEBI:15377"/>
        <dbReference type="ChEBI" id="CHEBI:15378"/>
        <dbReference type="ChEBI" id="CHEBI:29985"/>
        <dbReference type="ChEBI" id="CHEBI:30616"/>
        <dbReference type="ChEBI" id="CHEBI:43474"/>
        <dbReference type="ChEBI" id="CHEBI:58359"/>
        <dbReference type="ChEBI" id="CHEBI:78520"/>
        <dbReference type="ChEBI" id="CHEBI:78521"/>
        <dbReference type="ChEBI" id="CHEBI:456216"/>
    </reaction>
</comment>
<evidence type="ECO:0000256" key="8">
    <source>
        <dbReference type="ARBA" id="ARBA00047380"/>
    </source>
</evidence>
<dbReference type="HAMAP" id="MF_00121">
    <property type="entry name" value="GatB"/>
    <property type="match status" value="1"/>
</dbReference>
<evidence type="ECO:0000256" key="2">
    <source>
        <dbReference type="ARBA" id="ARBA00011123"/>
    </source>
</evidence>
<dbReference type="EC" id="6.3.5.-" evidence="10"/>
<reference evidence="12 13" key="1">
    <citation type="journal article" date="2013" name="Genome Announc.">
        <title>Draft Genome Sequences of Mycoplasma auris and Mycoplasma yeatsii, Two Species of the Ear Canal of Caprinae.</title>
        <authorList>
            <person name="Dordet-Frisoni E."/>
            <person name="Baranowski E."/>
            <person name="Barre A."/>
            <person name="Blanchard A."/>
            <person name="Breton M."/>
            <person name="Couture C."/>
            <person name="Dupuy V."/>
            <person name="Gaurivaud P."/>
            <person name="Jacob D."/>
            <person name="Lemaitre C."/>
            <person name="Manso-Silvan L."/>
            <person name="Nikolski M."/>
            <person name="Nouvel L.X."/>
            <person name="Poumarat F."/>
            <person name="Sirand-Pugnet P."/>
            <person name="Thebault P."/>
            <person name="Theil S."/>
            <person name="Thiaucourt F."/>
            <person name="Citti C."/>
            <person name="Tardy F."/>
        </authorList>
    </citation>
    <scope>NUCLEOTIDE SEQUENCE [LARGE SCALE GENOMIC DNA]</scope>
    <source>
        <strain evidence="12 13">15026</strain>
    </source>
</reference>
<dbReference type="InterPro" id="IPR014746">
    <property type="entry name" value="Gln_synth/guanido_kin_cat_dom"/>
</dbReference>
<dbReference type="Pfam" id="PF02934">
    <property type="entry name" value="GatB_N"/>
    <property type="match status" value="1"/>
</dbReference>
<keyword evidence="12" id="KW-0808">Transferase</keyword>
<evidence type="ECO:0000313" key="12">
    <source>
        <dbReference type="EMBL" id="ENY69338.1"/>
    </source>
</evidence>
<dbReference type="InterPro" id="IPR017958">
    <property type="entry name" value="Gln-tRNA_amidoTrfase_suB_CS"/>
</dbReference>
<sequence length="474" mass="54629">MNSSWELVIGIEIHIELNTKTKMFSSQPNLYSDIPNIYVSPIDLAYPGTLPSLNKEAIIKGIKLAKGLKMKIDNLVRFDRKNYFYPDLTKGYQITQQFNPIGKNGIIKAKVDDIWKDISIERIHLEEDTAKSLHQDKYTLLNYNRSGVPLIEIVSNPVMHSAKEATAYVEAIRQMALALNISDAKMNEGSLRVDVNISVRKKNSDDLNTRVEIKNLNSISNIEKAIEYEANYQINCYENNISFEQCTKRYDENKNITVIMRSKSSAIDYKYFPDPNIPYIRLSNELIDSIKIEELPYEKEQRYLKNGLNNVQISQLINNTSYANFLDSLNTNDFKKTTNIFFSEIVSYINQNPTQNDLILSNSKEISKLIQFAIDEKISKNNIKLILEEIKNYNDFDIESIIKNNNLFIEKKAIDLHAIIKEIFKENLSLEAEFKNNFNRASKFLSGQVMKKTSGKADIIELNKLIKALNEEKK</sequence>
<dbReference type="InterPro" id="IPR018027">
    <property type="entry name" value="Asn/Gln_amidotransferase"/>
</dbReference>
<dbReference type="PROSITE" id="PS01234">
    <property type="entry name" value="GATB"/>
    <property type="match status" value="1"/>
</dbReference>
<accession>N9VCC8</accession>
<dbReference type="PANTHER" id="PTHR11659">
    <property type="entry name" value="GLUTAMYL-TRNA GLN AMIDOTRANSFERASE SUBUNIT B MITOCHONDRIAL AND PROKARYOTIC PET112-RELATED"/>
    <property type="match status" value="1"/>
</dbReference>
<keyword evidence="4 10" id="KW-0547">Nucleotide-binding</keyword>
<dbReference type="STRING" id="1188233.MAU_0500"/>
<dbReference type="SUPFAM" id="SSF89095">
    <property type="entry name" value="GatB/YqeY motif"/>
    <property type="match status" value="1"/>
</dbReference>
<proteinExistence type="inferred from homology"/>
<comment type="function">
    <text evidence="7 10">Allows the formation of correctly charged Asn-tRNA(Asn) or Gln-tRNA(Gln) through the transamidation of misacylated Asp-tRNA(Asn) or Glu-tRNA(Gln) in organisms which lack either or both of asparaginyl-tRNA or glutaminyl-tRNA synthetases. The reaction takes place in the presence of glutamine and ATP through an activated phospho-Asp-tRNA(Asn) or phospho-Glu-tRNA(Gln).</text>
</comment>
<dbReference type="OrthoDB" id="9804078at2"/>
<evidence type="ECO:0000256" key="9">
    <source>
        <dbReference type="ARBA" id="ARBA00047913"/>
    </source>
</evidence>
<comment type="catalytic activity">
    <reaction evidence="8 10">
        <text>L-aspartyl-tRNA(Asn) + L-glutamine + ATP + H2O = L-asparaginyl-tRNA(Asn) + L-glutamate + ADP + phosphate + 2 H(+)</text>
        <dbReference type="Rhea" id="RHEA:14513"/>
        <dbReference type="Rhea" id="RHEA-COMP:9674"/>
        <dbReference type="Rhea" id="RHEA-COMP:9677"/>
        <dbReference type="ChEBI" id="CHEBI:15377"/>
        <dbReference type="ChEBI" id="CHEBI:15378"/>
        <dbReference type="ChEBI" id="CHEBI:29985"/>
        <dbReference type="ChEBI" id="CHEBI:30616"/>
        <dbReference type="ChEBI" id="CHEBI:43474"/>
        <dbReference type="ChEBI" id="CHEBI:58359"/>
        <dbReference type="ChEBI" id="CHEBI:78515"/>
        <dbReference type="ChEBI" id="CHEBI:78516"/>
        <dbReference type="ChEBI" id="CHEBI:456216"/>
    </reaction>
</comment>
<comment type="caution">
    <text evidence="12">The sequence shown here is derived from an EMBL/GenBank/DDBJ whole genome shotgun (WGS) entry which is preliminary data.</text>
</comment>
<keyword evidence="3 10" id="KW-0436">Ligase</keyword>
<dbReference type="SUPFAM" id="SSF55931">
    <property type="entry name" value="Glutamine synthetase/guanido kinase"/>
    <property type="match status" value="1"/>
</dbReference>
<dbReference type="Pfam" id="PF02637">
    <property type="entry name" value="GatB_Yqey"/>
    <property type="match status" value="1"/>
</dbReference>
<organism evidence="12 13">
    <name type="scientific">Metamycoplasma auris 15026</name>
    <dbReference type="NCBI Taxonomy" id="1188233"/>
    <lineage>
        <taxon>Bacteria</taxon>
        <taxon>Bacillati</taxon>
        <taxon>Mycoplasmatota</taxon>
        <taxon>Mycoplasmoidales</taxon>
        <taxon>Metamycoplasmataceae</taxon>
        <taxon>Metamycoplasma</taxon>
    </lineage>
</organism>
<dbReference type="InterPro" id="IPR017959">
    <property type="entry name" value="Asn/Gln-tRNA_amidoTrfase_suB/E"/>
</dbReference>
<comment type="similarity">
    <text evidence="1 10">Belongs to the GatB/GatE family. GatB subfamily.</text>
</comment>
<keyword evidence="5 10" id="KW-0067">ATP-binding</keyword>
<dbReference type="PANTHER" id="PTHR11659:SF0">
    <property type="entry name" value="GLUTAMYL-TRNA(GLN) AMIDOTRANSFERASE SUBUNIT B, MITOCHONDRIAL"/>
    <property type="match status" value="1"/>
</dbReference>
<keyword evidence="6 10" id="KW-0648">Protein biosynthesis</keyword>
<protein>
    <recommendedName>
        <fullName evidence="10">Aspartyl/glutamyl-tRNA(Asn/Gln) amidotransferase subunit B</fullName>
        <shortName evidence="10">Asp/Glu-ADT subunit B</shortName>
        <ecNumber evidence="10">6.3.5.-</ecNumber>
    </recommendedName>
</protein>
<evidence type="ECO:0000256" key="6">
    <source>
        <dbReference type="ARBA" id="ARBA00022917"/>
    </source>
</evidence>
<dbReference type="NCBIfam" id="TIGR00133">
    <property type="entry name" value="gatB"/>
    <property type="match status" value="1"/>
</dbReference>
<dbReference type="NCBIfam" id="NF004014">
    <property type="entry name" value="PRK05477.1-4"/>
    <property type="match status" value="1"/>
</dbReference>
<evidence type="ECO:0000256" key="1">
    <source>
        <dbReference type="ARBA" id="ARBA00005306"/>
    </source>
</evidence>
<dbReference type="GO" id="GO:0016740">
    <property type="term" value="F:transferase activity"/>
    <property type="evidence" value="ECO:0007669"/>
    <property type="project" value="UniProtKB-KW"/>
</dbReference>
<dbReference type="GO" id="GO:0070681">
    <property type="term" value="P:glutaminyl-tRNAGln biosynthesis via transamidation"/>
    <property type="evidence" value="ECO:0007669"/>
    <property type="project" value="TreeGrafter"/>
</dbReference>
<dbReference type="Gene3D" id="1.10.10.410">
    <property type="match status" value="1"/>
</dbReference>
<evidence type="ECO:0000256" key="7">
    <source>
        <dbReference type="ARBA" id="ARBA00024799"/>
    </source>
</evidence>
<dbReference type="GO" id="GO:0050566">
    <property type="term" value="F:asparaginyl-tRNA synthase (glutamine-hydrolyzing) activity"/>
    <property type="evidence" value="ECO:0007669"/>
    <property type="project" value="RHEA"/>
</dbReference>
<keyword evidence="13" id="KW-1185">Reference proteome</keyword>
<comment type="subunit">
    <text evidence="2 10">Heterotrimer of A, B and C subunits.</text>
</comment>
<evidence type="ECO:0000259" key="11">
    <source>
        <dbReference type="SMART" id="SM00845"/>
    </source>
</evidence>
<dbReference type="SMART" id="SM00845">
    <property type="entry name" value="GatB_Yqey"/>
    <property type="match status" value="1"/>
</dbReference>
<feature type="domain" description="Asn/Gln amidotransferase" evidence="11">
    <location>
        <begin position="324"/>
        <end position="469"/>
    </location>
</feature>
<dbReference type="eggNOG" id="COG0064">
    <property type="taxonomic scope" value="Bacteria"/>
</dbReference>
<dbReference type="EMBL" id="AORI01000001">
    <property type="protein sequence ID" value="ENY69338.1"/>
    <property type="molecule type" value="Genomic_DNA"/>
</dbReference>
<dbReference type="NCBIfam" id="NF004012">
    <property type="entry name" value="PRK05477.1-2"/>
    <property type="match status" value="1"/>
</dbReference>
<evidence type="ECO:0000313" key="13">
    <source>
        <dbReference type="Proteomes" id="UP000013131"/>
    </source>
</evidence>
<evidence type="ECO:0000256" key="3">
    <source>
        <dbReference type="ARBA" id="ARBA00022598"/>
    </source>
</evidence>
<dbReference type="RefSeq" id="WP_004423117.1">
    <property type="nucleotide sequence ID" value="NZ_AORI01000001.1"/>
</dbReference>
<evidence type="ECO:0000256" key="5">
    <source>
        <dbReference type="ARBA" id="ARBA00022840"/>
    </source>
</evidence>
<gene>
    <name evidence="10 12" type="primary">gatB</name>
    <name evidence="12" type="ORF">MAU_0500</name>
</gene>
<dbReference type="Proteomes" id="UP000013131">
    <property type="component" value="Unassembled WGS sequence"/>
</dbReference>
<dbReference type="InterPro" id="IPR003789">
    <property type="entry name" value="Asn/Gln_tRNA_amidoTrase-B-like"/>
</dbReference>
<dbReference type="AlphaFoldDB" id="N9VCC8"/>
<dbReference type="InterPro" id="IPR006075">
    <property type="entry name" value="Asn/Gln-tRNA_Trfase_suB/E_cat"/>
</dbReference>
<evidence type="ECO:0000256" key="10">
    <source>
        <dbReference type="HAMAP-Rule" id="MF_00121"/>
    </source>
</evidence>